<dbReference type="OrthoDB" id="3193074at2"/>
<organism evidence="12 13">
    <name type="scientific">Hyella patelloides LEGE 07179</name>
    <dbReference type="NCBI Taxonomy" id="945734"/>
    <lineage>
        <taxon>Bacteria</taxon>
        <taxon>Bacillati</taxon>
        <taxon>Cyanobacteriota</taxon>
        <taxon>Cyanophyceae</taxon>
        <taxon>Pleurocapsales</taxon>
        <taxon>Hyellaceae</taxon>
        <taxon>Hyella</taxon>
    </lineage>
</organism>
<reference evidence="12 13" key="1">
    <citation type="submission" date="2019-01" db="EMBL/GenBank/DDBJ databases">
        <authorList>
            <person name="Brito A."/>
        </authorList>
    </citation>
    <scope>NUCLEOTIDE SEQUENCE [LARGE SCALE GENOMIC DNA]</scope>
    <source>
        <strain evidence="12">1</strain>
    </source>
</reference>
<feature type="repeat" description="TPR" evidence="10">
    <location>
        <begin position="841"/>
        <end position="874"/>
    </location>
</feature>
<evidence type="ECO:0000259" key="11">
    <source>
        <dbReference type="Pfam" id="PF00931"/>
    </source>
</evidence>
<dbReference type="GO" id="GO:0005871">
    <property type="term" value="C:kinesin complex"/>
    <property type="evidence" value="ECO:0007669"/>
    <property type="project" value="InterPro"/>
</dbReference>
<feature type="repeat" description="TPR" evidence="10">
    <location>
        <begin position="757"/>
        <end position="790"/>
    </location>
</feature>
<feature type="repeat" description="TPR" evidence="10">
    <location>
        <begin position="925"/>
        <end position="958"/>
    </location>
</feature>
<dbReference type="Gene3D" id="1.25.40.10">
    <property type="entry name" value="Tetratricopeptide repeat domain"/>
    <property type="match status" value="2"/>
</dbReference>
<dbReference type="PROSITE" id="PS50005">
    <property type="entry name" value="TPR"/>
    <property type="match status" value="5"/>
</dbReference>
<gene>
    <name evidence="12" type="ORF">H1P_420022</name>
</gene>
<sequence length="1012" mass="114266">MSEGLIAIAGTENEAREADIIFVHGLGGDAWSTWHPQGSTSDTDFFPMWLREDFPNFGIWSMAYDSSPVRFKGSEMPIVSLADYIATELVDSHELGEKPLIFITHSMGGILVKQMLRNAQDYGDSYRKSMVAQTKGIVYIATPHSGAALASLLKFLGLITSVNTKELEASHPRLLELNRVHRSNEKLALIPIRVFGESRPTKGFMVVDGATLDPGIAEVTPTILPNEDHISISKPQSKNTTLYKAVRTFIKRCLRNKQPLPNLKATDRTLQTKPIEVNTYIDKGNYNENIGGNYINVEGNLIQQSQDDSGINPKKKTLNNLPNHGASNFVGRETQLQELDKLLNNNQQVAITAIAGMGGIGKTELALQYALQSQDKYPGGVCWLKAREADIGTQIIELSDIQPPDEFDLVAKVQYCWRNWQDDRKLLIVLDDVLSFKKDYYQDKIDPYLPPPQEKFKVLLTSRQRPGTNIKTLDLEVLSPEAALELLTELAGESRINVELQLAKDLCEWLGYLPLGLELVGRYLDLHPTFTIAKTLERLEKQKLKAKALLDPEQADMTGQLGVAAAFDLSWSELSAEAQLLGCYLSLFSDEPFAWLWVEVVYCQAEDETEREMEIESLEELRDLELLNLHLLKLNGEDDNYQLHSLIAQYFRAKLEATKQAEEKKQAFCQLMIYIAQSIPQTPTLRNRSRVTLAIPHFSNVATELIDYVDDDNVIWSFMGLARFYKGQGAYNRAGQWCENNLQICRTRLGEQHPDVAASLNNLAYLYQSQGRYEDAEPLYIESLEMRKQLLGENHPDVANSLNNLAGLYQSQGRYEDAEPLYIESLEMSKQLLGENHPDVASSLNNLALLYQSQGRYEDAEPLYIESLEMRKQLLGETHPSVASSLNNLAGLYQSQGRYEDAESLYIEVLEIAETILGEKHPSVANSLHNLASLYNSQERYEDAEPLFIEALEIAETTLGENHPNTNTIRENFNYTVTMRLLQMPEAELKELVPPEVFEQLLQYKKQLDNNE</sequence>
<dbReference type="InterPro" id="IPR019734">
    <property type="entry name" value="TPR_rpt"/>
</dbReference>
<evidence type="ECO:0000313" key="13">
    <source>
        <dbReference type="Proteomes" id="UP000320055"/>
    </source>
</evidence>
<dbReference type="GO" id="GO:0043531">
    <property type="term" value="F:ADP binding"/>
    <property type="evidence" value="ECO:0007669"/>
    <property type="project" value="InterPro"/>
</dbReference>
<keyword evidence="9" id="KW-0206">Cytoskeleton</keyword>
<dbReference type="InterPro" id="IPR011990">
    <property type="entry name" value="TPR-like_helical_dom_sf"/>
</dbReference>
<dbReference type="PRINTS" id="PR00381">
    <property type="entry name" value="KINESINLIGHT"/>
</dbReference>
<comment type="subcellular location">
    <subcellularLocation>
        <location evidence="1">Cytoplasm</location>
        <location evidence="1">Cytoskeleton</location>
    </subcellularLocation>
</comment>
<keyword evidence="8" id="KW-0505">Motor protein</keyword>
<dbReference type="GO" id="GO:0005874">
    <property type="term" value="C:microtubule"/>
    <property type="evidence" value="ECO:0007669"/>
    <property type="project" value="UniProtKB-KW"/>
</dbReference>
<feature type="domain" description="NB-ARC" evidence="11">
    <location>
        <begin position="333"/>
        <end position="494"/>
    </location>
</feature>
<dbReference type="PANTHER" id="PTHR45783:SF3">
    <property type="entry name" value="KINESIN LIGHT CHAIN"/>
    <property type="match status" value="1"/>
</dbReference>
<protein>
    <recommendedName>
        <fullName evidence="11">NB-ARC domain-containing protein</fullName>
    </recommendedName>
</protein>
<comment type="similarity">
    <text evidence="2">Belongs to the kinesin light chain family.</text>
</comment>
<dbReference type="PANTHER" id="PTHR45783">
    <property type="entry name" value="KINESIN LIGHT CHAIN"/>
    <property type="match status" value="1"/>
</dbReference>
<keyword evidence="3" id="KW-0963">Cytoplasm</keyword>
<dbReference type="InterPro" id="IPR027417">
    <property type="entry name" value="P-loop_NTPase"/>
</dbReference>
<feature type="repeat" description="TPR" evidence="10">
    <location>
        <begin position="799"/>
        <end position="832"/>
    </location>
</feature>
<evidence type="ECO:0000256" key="7">
    <source>
        <dbReference type="ARBA" id="ARBA00023054"/>
    </source>
</evidence>
<evidence type="ECO:0000256" key="1">
    <source>
        <dbReference type="ARBA" id="ARBA00004245"/>
    </source>
</evidence>
<evidence type="ECO:0000256" key="6">
    <source>
        <dbReference type="ARBA" id="ARBA00022803"/>
    </source>
</evidence>
<evidence type="ECO:0000256" key="10">
    <source>
        <dbReference type="PROSITE-ProRule" id="PRU00339"/>
    </source>
</evidence>
<dbReference type="AlphaFoldDB" id="A0A563VXS5"/>
<keyword evidence="7" id="KW-0175">Coiled coil</keyword>
<dbReference type="SUPFAM" id="SSF52540">
    <property type="entry name" value="P-loop containing nucleoside triphosphate hydrolases"/>
    <property type="match status" value="1"/>
</dbReference>
<evidence type="ECO:0000256" key="5">
    <source>
        <dbReference type="ARBA" id="ARBA00022737"/>
    </source>
</evidence>
<dbReference type="InterPro" id="IPR029058">
    <property type="entry name" value="AB_hydrolase_fold"/>
</dbReference>
<dbReference type="EMBL" id="CAACVJ010000357">
    <property type="protein sequence ID" value="VEP16221.1"/>
    <property type="molecule type" value="Genomic_DNA"/>
</dbReference>
<keyword evidence="4" id="KW-0493">Microtubule</keyword>
<evidence type="ECO:0000256" key="9">
    <source>
        <dbReference type="ARBA" id="ARBA00023212"/>
    </source>
</evidence>
<dbReference type="GO" id="GO:0007018">
    <property type="term" value="P:microtubule-based movement"/>
    <property type="evidence" value="ECO:0007669"/>
    <property type="project" value="TreeGrafter"/>
</dbReference>
<dbReference type="SUPFAM" id="SSF53474">
    <property type="entry name" value="alpha/beta-Hydrolases"/>
    <property type="match status" value="1"/>
</dbReference>
<feature type="repeat" description="TPR" evidence="10">
    <location>
        <begin position="883"/>
        <end position="916"/>
    </location>
</feature>
<dbReference type="SUPFAM" id="SSF48452">
    <property type="entry name" value="TPR-like"/>
    <property type="match status" value="2"/>
</dbReference>
<keyword evidence="5" id="KW-0677">Repeat</keyword>
<proteinExistence type="inferred from homology"/>
<name>A0A563VXS5_9CYAN</name>
<evidence type="ECO:0000256" key="3">
    <source>
        <dbReference type="ARBA" id="ARBA00022490"/>
    </source>
</evidence>
<dbReference type="Pfam" id="PF13424">
    <property type="entry name" value="TPR_12"/>
    <property type="match status" value="3"/>
</dbReference>
<keyword evidence="6 10" id="KW-0802">TPR repeat</keyword>
<dbReference type="GO" id="GO:0019894">
    <property type="term" value="F:kinesin binding"/>
    <property type="evidence" value="ECO:0007669"/>
    <property type="project" value="TreeGrafter"/>
</dbReference>
<dbReference type="Gene3D" id="3.40.50.300">
    <property type="entry name" value="P-loop containing nucleotide triphosphate hydrolases"/>
    <property type="match status" value="1"/>
</dbReference>
<dbReference type="GO" id="GO:0005737">
    <property type="term" value="C:cytoplasm"/>
    <property type="evidence" value="ECO:0007669"/>
    <property type="project" value="TreeGrafter"/>
</dbReference>
<dbReference type="InterPro" id="IPR002182">
    <property type="entry name" value="NB-ARC"/>
</dbReference>
<evidence type="ECO:0000256" key="2">
    <source>
        <dbReference type="ARBA" id="ARBA00009622"/>
    </source>
</evidence>
<accession>A0A563VXS5</accession>
<dbReference type="Proteomes" id="UP000320055">
    <property type="component" value="Unassembled WGS sequence"/>
</dbReference>
<dbReference type="SMART" id="SM00028">
    <property type="entry name" value="TPR"/>
    <property type="match status" value="6"/>
</dbReference>
<evidence type="ECO:0000313" key="12">
    <source>
        <dbReference type="EMBL" id="VEP16221.1"/>
    </source>
</evidence>
<evidence type="ECO:0000256" key="4">
    <source>
        <dbReference type="ARBA" id="ARBA00022701"/>
    </source>
</evidence>
<keyword evidence="13" id="KW-1185">Reference proteome</keyword>
<dbReference type="Pfam" id="PF00931">
    <property type="entry name" value="NB-ARC"/>
    <property type="match status" value="1"/>
</dbReference>
<dbReference type="InterPro" id="IPR002151">
    <property type="entry name" value="Kinesin_light"/>
</dbReference>
<evidence type="ECO:0000256" key="8">
    <source>
        <dbReference type="ARBA" id="ARBA00023175"/>
    </source>
</evidence>
<dbReference type="Gene3D" id="3.40.50.1820">
    <property type="entry name" value="alpha/beta hydrolase"/>
    <property type="match status" value="1"/>
</dbReference>